<dbReference type="InterPro" id="IPR002347">
    <property type="entry name" value="SDR_fam"/>
</dbReference>
<dbReference type="NCBIfam" id="NF005095">
    <property type="entry name" value="PRK06523.1"/>
    <property type="match status" value="1"/>
</dbReference>
<dbReference type="EMBL" id="JAAIKT010000001">
    <property type="protein sequence ID" value="NEW69268.1"/>
    <property type="molecule type" value="Genomic_DNA"/>
</dbReference>
<keyword evidence="2" id="KW-0560">Oxidoreductase</keyword>
<dbReference type="PROSITE" id="PS00061">
    <property type="entry name" value="ADH_SHORT"/>
    <property type="match status" value="1"/>
</dbReference>
<dbReference type="AlphaFoldDB" id="A0A6G4A7U6"/>
<dbReference type="Pfam" id="PF13561">
    <property type="entry name" value="adh_short_C2"/>
    <property type="match status" value="1"/>
</dbReference>
<comment type="caution">
    <text evidence="3">The sequence shown here is derived from an EMBL/GenBank/DDBJ whole genome shotgun (WGS) entry which is preliminary data.</text>
</comment>
<protein>
    <submittedName>
        <fullName evidence="3">SDR family oxidoreductase</fullName>
    </submittedName>
</protein>
<evidence type="ECO:0000313" key="4">
    <source>
        <dbReference type="Proteomes" id="UP000476310"/>
    </source>
</evidence>
<reference evidence="3" key="1">
    <citation type="submission" date="2020-02" db="EMBL/GenBank/DDBJ databases">
        <title>A new Streptomyces sp. for controlling soil-borne diseases.</title>
        <authorList>
            <person name="Li X."/>
            <person name="Tian Y."/>
            <person name="Gao K."/>
        </authorList>
    </citation>
    <scope>NUCLEOTIDE SEQUENCE [LARGE SCALE GENOMIC DNA]</scope>
    <source>
        <strain evidence="3">0250</strain>
    </source>
</reference>
<dbReference type="FunFam" id="3.40.50.720:FF:000084">
    <property type="entry name" value="Short-chain dehydrogenase reductase"/>
    <property type="match status" value="1"/>
</dbReference>
<dbReference type="Gene3D" id="3.40.50.720">
    <property type="entry name" value="NAD(P)-binding Rossmann-like Domain"/>
    <property type="match status" value="1"/>
</dbReference>
<comment type="similarity">
    <text evidence="1">Belongs to the short-chain dehydrogenases/reductases (SDR) family.</text>
</comment>
<sequence>MGTVRIPLPCSSFIEDCQAEERRVGDLTGRRALIAGGTRGIGAAIAEQLTDAGARVVVSARRRGDGNQAGHFIAADLFTPQGPSQLVADALAHLGEIDVLVDNAASQTRVPNGVLAMTDDDWLADLNGSLMSAVRLDRAVLPGMIAAGGGVIVHIGSGAARLPQPTALAYAAAKAALAAYSKGLANEVGRHNVRVNLVSPGVIETSALRARLQSLADESGTDLETARDQFLRNFPVPLGRLGTADDVASLVRFLVSPAASYLTGTDHVIDGGLLPTL</sequence>
<dbReference type="InterPro" id="IPR036291">
    <property type="entry name" value="NAD(P)-bd_dom_sf"/>
</dbReference>
<evidence type="ECO:0000256" key="2">
    <source>
        <dbReference type="ARBA" id="ARBA00023002"/>
    </source>
</evidence>
<dbReference type="PRINTS" id="PR00080">
    <property type="entry name" value="SDRFAMILY"/>
</dbReference>
<accession>A0A6G4A7U6</accession>
<gene>
    <name evidence="3" type="ORF">G4H13_02325</name>
</gene>
<dbReference type="PRINTS" id="PR00081">
    <property type="entry name" value="GDHRDH"/>
</dbReference>
<proteinExistence type="inferred from homology"/>
<evidence type="ECO:0000256" key="1">
    <source>
        <dbReference type="ARBA" id="ARBA00006484"/>
    </source>
</evidence>
<organism evidence="3 4">
    <name type="scientific">Streptomyces rhizosphaericus</name>
    <dbReference type="NCBI Taxonomy" id="114699"/>
    <lineage>
        <taxon>Bacteria</taxon>
        <taxon>Bacillati</taxon>
        <taxon>Actinomycetota</taxon>
        <taxon>Actinomycetes</taxon>
        <taxon>Kitasatosporales</taxon>
        <taxon>Streptomycetaceae</taxon>
        <taxon>Streptomyces</taxon>
        <taxon>Streptomyces violaceusniger group</taxon>
    </lineage>
</organism>
<dbReference type="PANTHER" id="PTHR42760">
    <property type="entry name" value="SHORT-CHAIN DEHYDROGENASES/REDUCTASES FAMILY MEMBER"/>
    <property type="match status" value="1"/>
</dbReference>
<dbReference type="Proteomes" id="UP000476310">
    <property type="component" value="Unassembled WGS sequence"/>
</dbReference>
<dbReference type="GO" id="GO:0016616">
    <property type="term" value="F:oxidoreductase activity, acting on the CH-OH group of donors, NAD or NADP as acceptor"/>
    <property type="evidence" value="ECO:0007669"/>
    <property type="project" value="TreeGrafter"/>
</dbReference>
<dbReference type="InterPro" id="IPR020904">
    <property type="entry name" value="Sc_DH/Rdtase_CS"/>
</dbReference>
<evidence type="ECO:0000313" key="3">
    <source>
        <dbReference type="EMBL" id="NEW69268.1"/>
    </source>
</evidence>
<dbReference type="SUPFAM" id="SSF51735">
    <property type="entry name" value="NAD(P)-binding Rossmann-fold domains"/>
    <property type="match status" value="1"/>
</dbReference>
<name>A0A6G4A7U6_9ACTN</name>
<keyword evidence="4" id="KW-1185">Reference proteome</keyword>
<dbReference type="PANTHER" id="PTHR42760:SF133">
    <property type="entry name" value="3-OXOACYL-[ACYL-CARRIER-PROTEIN] REDUCTASE"/>
    <property type="match status" value="1"/>
</dbReference>